<dbReference type="Proteomes" id="UP001233172">
    <property type="component" value="Unassembled WGS sequence"/>
</dbReference>
<evidence type="ECO:0000313" key="3">
    <source>
        <dbReference type="Proteomes" id="UP001233172"/>
    </source>
</evidence>
<comment type="caution">
    <text evidence="2">The sequence shown here is derived from an EMBL/GenBank/DDBJ whole genome shotgun (WGS) entry which is preliminary data.</text>
</comment>
<reference evidence="2" key="1">
    <citation type="journal article" date="2023" name="PLoS Negl. Trop. Dis.">
        <title>A genome sequence for Biomphalaria pfeifferi, the major vector snail for the human-infecting parasite Schistosoma mansoni.</title>
        <authorList>
            <person name="Bu L."/>
            <person name="Lu L."/>
            <person name="Laidemitt M.R."/>
            <person name="Zhang S.M."/>
            <person name="Mutuku M."/>
            <person name="Mkoji G."/>
            <person name="Steinauer M."/>
            <person name="Loker E.S."/>
        </authorList>
    </citation>
    <scope>NUCLEOTIDE SEQUENCE</scope>
    <source>
        <strain evidence="2">KasaAsao</strain>
    </source>
</reference>
<organism evidence="2 3">
    <name type="scientific">Biomphalaria pfeifferi</name>
    <name type="common">Bloodfluke planorb</name>
    <name type="synonym">Freshwater snail</name>
    <dbReference type="NCBI Taxonomy" id="112525"/>
    <lineage>
        <taxon>Eukaryota</taxon>
        <taxon>Metazoa</taxon>
        <taxon>Spiralia</taxon>
        <taxon>Lophotrochozoa</taxon>
        <taxon>Mollusca</taxon>
        <taxon>Gastropoda</taxon>
        <taxon>Heterobranchia</taxon>
        <taxon>Euthyneura</taxon>
        <taxon>Panpulmonata</taxon>
        <taxon>Hygrophila</taxon>
        <taxon>Lymnaeoidea</taxon>
        <taxon>Planorbidae</taxon>
        <taxon>Biomphalaria</taxon>
    </lineage>
</organism>
<evidence type="ECO:0000313" key="2">
    <source>
        <dbReference type="EMBL" id="KAK0055458.1"/>
    </source>
</evidence>
<proteinExistence type="predicted"/>
<keyword evidence="3" id="KW-1185">Reference proteome</keyword>
<evidence type="ECO:0000256" key="1">
    <source>
        <dbReference type="SAM" id="MobiDB-lite"/>
    </source>
</evidence>
<dbReference type="EMBL" id="JASAOG010000070">
    <property type="protein sequence ID" value="KAK0055458.1"/>
    <property type="molecule type" value="Genomic_DNA"/>
</dbReference>
<reference evidence="2" key="2">
    <citation type="submission" date="2023-04" db="EMBL/GenBank/DDBJ databases">
        <authorList>
            <person name="Bu L."/>
            <person name="Lu L."/>
            <person name="Laidemitt M.R."/>
            <person name="Zhang S.M."/>
            <person name="Mutuku M."/>
            <person name="Mkoji G."/>
            <person name="Steinauer M."/>
            <person name="Loker E.S."/>
        </authorList>
    </citation>
    <scope>NUCLEOTIDE SEQUENCE</scope>
    <source>
        <strain evidence="2">KasaAsao</strain>
        <tissue evidence="2">Whole Snail</tissue>
    </source>
</reference>
<gene>
    <name evidence="2" type="ORF">Bpfe_015218</name>
</gene>
<dbReference type="AlphaFoldDB" id="A0AAD8F9B7"/>
<feature type="region of interest" description="Disordered" evidence="1">
    <location>
        <begin position="41"/>
        <end position="66"/>
    </location>
</feature>
<sequence>MNTTGKKSNEDTCTKLEKMYISVKDVTSPVVKTMDVVEETPYDQGDLKDKGAAPSLNNELLPPPGL</sequence>
<name>A0AAD8F9B7_BIOPF</name>
<accession>A0AAD8F9B7</accession>
<protein>
    <submittedName>
        <fullName evidence="2">Uncharacterized protein</fullName>
    </submittedName>
</protein>